<evidence type="ECO:0000256" key="2">
    <source>
        <dbReference type="ARBA" id="ARBA00012705"/>
    </source>
</evidence>
<dbReference type="PIRSF" id="PIRSF000429">
    <property type="entry name" value="Ac-CoA_Ac_transf"/>
    <property type="match status" value="1"/>
</dbReference>
<dbReference type="PANTHER" id="PTHR18919:SF107">
    <property type="entry name" value="ACETYL-COA ACETYLTRANSFERASE, CYTOSOLIC"/>
    <property type="match status" value="1"/>
</dbReference>
<evidence type="ECO:0000313" key="10">
    <source>
        <dbReference type="Proteomes" id="UP000763557"/>
    </source>
</evidence>
<name>A0ABX2F9Z4_9PSEU</name>
<keyword evidence="3 6" id="KW-0808">Transferase</keyword>
<dbReference type="PANTHER" id="PTHR18919">
    <property type="entry name" value="ACETYL-COA C-ACYLTRANSFERASE"/>
    <property type="match status" value="1"/>
</dbReference>
<dbReference type="EMBL" id="JAAATY010000017">
    <property type="protein sequence ID" value="NRN67949.1"/>
    <property type="molecule type" value="Genomic_DNA"/>
</dbReference>
<reference evidence="9 10" key="1">
    <citation type="submission" date="2020-01" db="EMBL/GenBank/DDBJ databases">
        <title>Kibdelosporangium persica a novel Actinomycetes from a hot desert in Iran.</title>
        <authorList>
            <person name="Safaei N."/>
            <person name="Zaburannyi N."/>
            <person name="Mueller R."/>
            <person name="Wink J."/>
        </authorList>
    </citation>
    <scope>NUCLEOTIDE SEQUENCE [LARGE SCALE GENOMIC DNA]</scope>
    <source>
        <strain evidence="9 10">4NS15</strain>
    </source>
</reference>
<gene>
    <name evidence="9" type="ORF">GC106_51900</name>
</gene>
<keyword evidence="4 6" id="KW-0012">Acyltransferase</keyword>
<dbReference type="CDD" id="cd00751">
    <property type="entry name" value="thiolase"/>
    <property type="match status" value="1"/>
</dbReference>
<dbReference type="Pfam" id="PF00108">
    <property type="entry name" value="Thiolase_N"/>
    <property type="match status" value="1"/>
</dbReference>
<dbReference type="Pfam" id="PF02803">
    <property type="entry name" value="Thiolase_C"/>
    <property type="match status" value="1"/>
</dbReference>
<evidence type="ECO:0000256" key="6">
    <source>
        <dbReference type="RuleBase" id="RU003557"/>
    </source>
</evidence>
<dbReference type="RefSeq" id="WP_173136495.1">
    <property type="nucleotide sequence ID" value="NZ_CBCSGW010000009.1"/>
</dbReference>
<protein>
    <recommendedName>
        <fullName evidence="5">Probable acetyl-CoA acetyltransferase</fullName>
        <ecNumber evidence="2">2.3.1.9</ecNumber>
    </recommendedName>
</protein>
<sequence length="393" mass="40833">MRLDNVAITLGWSSPFTRWQGPLSELSSIDLAVDVTGRALAARGFDPGEVTHAVLGTTVPQATGFYGVTSVTPRLGMLAVTGPLIAQACATSAAVLQTAAVQVQLGAHRTVLAVATDRTSNGPLMVYPAPARPGGAPRTEHWVLDPMGEDPTTNDSMLATAENVAADEGFTRQELDDVTLLRHEQYRSALAADRAVQRRYMVEVHVPGRKGHTVVAEDVGVHPATPAGLAKLAPVKPDGVVTYGSQTHPGDGTAGAVLSTVDAARALGGGVVRLKSVAFARVEPARMPKAPVPAALAALADAGMDITGIDVVTTHNPFAVNDLYFHRQTGFPLDRMNPYGSSIVYGHPQGPTGLRAVVELIEALRARGGGRGLFTGCAAGDTAGALVVEVADR</sequence>
<keyword evidence="10" id="KW-1185">Reference proteome</keyword>
<evidence type="ECO:0000313" key="9">
    <source>
        <dbReference type="EMBL" id="NRN67949.1"/>
    </source>
</evidence>
<dbReference type="EC" id="2.3.1.9" evidence="2"/>
<evidence type="ECO:0000259" key="8">
    <source>
        <dbReference type="Pfam" id="PF02803"/>
    </source>
</evidence>
<evidence type="ECO:0000256" key="5">
    <source>
        <dbReference type="ARBA" id="ARBA00040529"/>
    </source>
</evidence>
<dbReference type="InterPro" id="IPR002155">
    <property type="entry name" value="Thiolase"/>
</dbReference>
<feature type="domain" description="Thiolase C-terminal" evidence="8">
    <location>
        <begin position="272"/>
        <end position="389"/>
    </location>
</feature>
<evidence type="ECO:0000256" key="3">
    <source>
        <dbReference type="ARBA" id="ARBA00022679"/>
    </source>
</evidence>
<dbReference type="SUPFAM" id="SSF53901">
    <property type="entry name" value="Thiolase-like"/>
    <property type="match status" value="1"/>
</dbReference>
<feature type="domain" description="Thiolase N-terminal" evidence="7">
    <location>
        <begin position="7"/>
        <end position="260"/>
    </location>
</feature>
<evidence type="ECO:0000256" key="4">
    <source>
        <dbReference type="ARBA" id="ARBA00023315"/>
    </source>
</evidence>
<evidence type="ECO:0000259" key="7">
    <source>
        <dbReference type="Pfam" id="PF00108"/>
    </source>
</evidence>
<accession>A0ABX2F9Z4</accession>
<evidence type="ECO:0000256" key="1">
    <source>
        <dbReference type="ARBA" id="ARBA00010982"/>
    </source>
</evidence>
<comment type="similarity">
    <text evidence="1 6">Belongs to the thiolase-like superfamily. Thiolase family.</text>
</comment>
<dbReference type="InterPro" id="IPR020617">
    <property type="entry name" value="Thiolase_C"/>
</dbReference>
<proteinExistence type="inferred from homology"/>
<dbReference type="InterPro" id="IPR016039">
    <property type="entry name" value="Thiolase-like"/>
</dbReference>
<dbReference type="Proteomes" id="UP000763557">
    <property type="component" value="Unassembled WGS sequence"/>
</dbReference>
<dbReference type="Gene3D" id="3.40.47.10">
    <property type="match status" value="2"/>
</dbReference>
<dbReference type="InterPro" id="IPR020616">
    <property type="entry name" value="Thiolase_N"/>
</dbReference>
<organism evidence="9 10">
    <name type="scientific">Kibdelosporangium persicum</name>
    <dbReference type="NCBI Taxonomy" id="2698649"/>
    <lineage>
        <taxon>Bacteria</taxon>
        <taxon>Bacillati</taxon>
        <taxon>Actinomycetota</taxon>
        <taxon>Actinomycetes</taxon>
        <taxon>Pseudonocardiales</taxon>
        <taxon>Pseudonocardiaceae</taxon>
        <taxon>Kibdelosporangium</taxon>
    </lineage>
</organism>
<comment type="caution">
    <text evidence="9">The sequence shown here is derived from an EMBL/GenBank/DDBJ whole genome shotgun (WGS) entry which is preliminary data.</text>
</comment>